<dbReference type="Proteomes" id="UP000294914">
    <property type="component" value="Unassembled WGS sequence"/>
</dbReference>
<gene>
    <name evidence="3" type="ORF">EDC23_1669</name>
</gene>
<dbReference type="AlphaFoldDB" id="A0A4R8ILD1"/>
<proteinExistence type="predicted"/>
<evidence type="ECO:0000313" key="4">
    <source>
        <dbReference type="Proteomes" id="UP000294914"/>
    </source>
</evidence>
<feature type="region of interest" description="Disordered" evidence="1">
    <location>
        <begin position="1"/>
        <end position="37"/>
    </location>
</feature>
<organism evidence="3 4">
    <name type="scientific">Thiohalophilus thiocyanatoxydans</name>
    <dbReference type="NCBI Taxonomy" id="381308"/>
    <lineage>
        <taxon>Bacteria</taxon>
        <taxon>Pseudomonadati</taxon>
        <taxon>Pseudomonadota</taxon>
        <taxon>Gammaproteobacteria</taxon>
        <taxon>Thiohalomonadales</taxon>
        <taxon>Thiohalophilaceae</taxon>
        <taxon>Thiohalophilus</taxon>
    </lineage>
</organism>
<dbReference type="EMBL" id="SOQX01000004">
    <property type="protein sequence ID" value="TDY00924.1"/>
    <property type="molecule type" value="Genomic_DNA"/>
</dbReference>
<keyword evidence="4" id="KW-1185">Reference proteome</keyword>
<evidence type="ECO:0000256" key="1">
    <source>
        <dbReference type="SAM" id="MobiDB-lite"/>
    </source>
</evidence>
<name>A0A4R8ILD1_9GAMM</name>
<comment type="caution">
    <text evidence="3">The sequence shown here is derived from an EMBL/GenBank/DDBJ whole genome shotgun (WGS) entry which is preliminary data.</text>
</comment>
<dbReference type="OrthoDB" id="9770440at2"/>
<evidence type="ECO:0000259" key="2">
    <source>
        <dbReference type="SMART" id="SM00470"/>
    </source>
</evidence>
<dbReference type="Pfam" id="PF02195">
    <property type="entry name" value="ParB_N"/>
    <property type="match status" value="1"/>
</dbReference>
<dbReference type="SMART" id="SM00470">
    <property type="entry name" value="ParB"/>
    <property type="match status" value="1"/>
</dbReference>
<feature type="domain" description="ParB-like N-terminal" evidence="2">
    <location>
        <begin position="84"/>
        <end position="171"/>
    </location>
</feature>
<reference evidence="3 4" key="1">
    <citation type="submission" date="2019-03" db="EMBL/GenBank/DDBJ databases">
        <title>Genomic Encyclopedia of Type Strains, Phase IV (KMG-IV): sequencing the most valuable type-strain genomes for metagenomic binning, comparative biology and taxonomic classification.</title>
        <authorList>
            <person name="Goeker M."/>
        </authorList>
    </citation>
    <scope>NUCLEOTIDE SEQUENCE [LARGE SCALE GENOMIC DNA]</scope>
    <source>
        <strain evidence="3 4">DSM 16326</strain>
    </source>
</reference>
<accession>A0A4R8ILD1</accession>
<dbReference type="SUPFAM" id="SSF110849">
    <property type="entry name" value="ParB/Sulfiredoxin"/>
    <property type="match status" value="1"/>
</dbReference>
<dbReference type="Gene3D" id="3.90.1530.10">
    <property type="entry name" value="Conserved hypothetical protein from pyrococcus furiosus pfu- 392566-001, ParB domain"/>
    <property type="match status" value="1"/>
</dbReference>
<evidence type="ECO:0000313" key="3">
    <source>
        <dbReference type="EMBL" id="TDY00924.1"/>
    </source>
</evidence>
<sequence length="346" mass="38119">MAAKKKVSKKKSAAKKKTKKKAVRKKKTGKLAPRKEQRGLKAEQVVLPLDDNAVAPLIDEIQAVGGAAIGAYREPLSGRPVVMAVLPFKAVQPTPFQRDLSPTHVKRLAEKIEESGSFLDPLIVVRGDDGSLWTPNGRHRLAAAKMLGLRQITALVSPDEELAFRILALNTEKAHNLKDRSLEVIRMAHSLAESKPRAKEVDYSAEFEAPELLTLGMIYSQNKRFAGGAYSPMLKKLDRFSERTLRVSLREREAQAARLQEIDVQVKKIIEKLKARGFKSPYLRNYVVARINPVRFHRAKKGDTTPPMSVSAALTRMASAAKKFNLDSVKPGELALVAAMSGGEGS</sequence>
<dbReference type="RefSeq" id="WP_134083352.1">
    <property type="nucleotide sequence ID" value="NZ_SOQX01000004.1"/>
</dbReference>
<protein>
    <submittedName>
        <fullName evidence="3">ParB family chromosome partitioning protein</fullName>
    </submittedName>
</protein>
<dbReference type="InterPro" id="IPR036086">
    <property type="entry name" value="ParB/Sulfiredoxin_sf"/>
</dbReference>
<dbReference type="InterPro" id="IPR003115">
    <property type="entry name" value="ParB_N"/>
</dbReference>
<feature type="compositionally biased region" description="Basic residues" evidence="1">
    <location>
        <begin position="1"/>
        <end position="29"/>
    </location>
</feature>